<organism evidence="11 12">
    <name type="scientific">Metschnikowia aff. pulcherrima</name>
    <dbReference type="NCBI Taxonomy" id="2163413"/>
    <lineage>
        <taxon>Eukaryota</taxon>
        <taxon>Fungi</taxon>
        <taxon>Dikarya</taxon>
        <taxon>Ascomycota</taxon>
        <taxon>Saccharomycotina</taxon>
        <taxon>Pichiomycetes</taxon>
        <taxon>Metschnikowiaceae</taxon>
        <taxon>Metschnikowia</taxon>
    </lineage>
</organism>
<dbReference type="PANTHER" id="PTHR48042">
    <property type="entry name" value="ABC TRANSPORTER G FAMILY MEMBER 11"/>
    <property type="match status" value="1"/>
</dbReference>
<evidence type="ECO:0000259" key="10">
    <source>
        <dbReference type="PROSITE" id="PS50893"/>
    </source>
</evidence>
<dbReference type="GO" id="GO:0005524">
    <property type="term" value="F:ATP binding"/>
    <property type="evidence" value="ECO:0007669"/>
    <property type="project" value="UniProtKB-KW"/>
</dbReference>
<sequence>MSGILVWENVSVSSGAKNLLDNVSGRAVPGTVTALMGPSGSGKTTLLSVLSQRTTNLHKFNISGKISLGNDVVTSTLLREDSRYVEQEDHLLGCLSVKELVRFSVQMLNIMSSEDRNNVAENTVSFFGLSGQKDTIVGTPIQKGLSGGQKRRLSVACQVVTKPKVLFLDEPTSGLDSKASFEVMQTLKAFAQKENVIVIASIHQPSTLTFDLFDSVTFLTEGKVVYSGSRIRLHAYFEAAGFPFPIHYNPAEYVLELTNTDFAGNDETQRGNVDLLIAYAEEQRREVNTVLQESPFEEDKTEMGEVMHPSVLSKTMALLQRGMIKARRDYLAYYVRMAMYLGLAILMGTVWLRLSYTQENIQLFTNAIFFSGAFMSFMSVAYIPAYLEDYFAYRKESANGLYGPFAFMIANFVIGVPFLFAIVMLFLVITYFMCNFTLSVDGFFLYVLYLFVNLLAAESLTILIATIFPVFVVALALTAFANGLWMAVGGFLVSASVLNDFWYYTFYWIDYQRYAFQGMMFNQFENTIYKCGAGCQCMYASDLADQCLIDGAAVLKTLGYRSVNHGLWVGLMLALTFLLRIGTYLVLKFRE</sequence>
<feature type="transmembrane region" description="Helical" evidence="9">
    <location>
        <begin position="436"/>
        <end position="456"/>
    </location>
</feature>
<dbReference type="InterPro" id="IPR017871">
    <property type="entry name" value="ABC_transporter-like_CS"/>
</dbReference>
<feature type="transmembrane region" description="Helical" evidence="9">
    <location>
        <begin position="567"/>
        <end position="587"/>
    </location>
</feature>
<keyword evidence="8 9" id="KW-0472">Membrane</keyword>
<dbReference type="SUPFAM" id="SSF52540">
    <property type="entry name" value="P-loop containing nucleoside triphosphate hydrolases"/>
    <property type="match status" value="1"/>
</dbReference>
<keyword evidence="5" id="KW-0547">Nucleotide-binding</keyword>
<gene>
    <name evidence="11" type="primary">MPUL0E00140</name>
    <name evidence="11" type="ORF">METSCH_E00140</name>
</gene>
<dbReference type="InterPro" id="IPR003439">
    <property type="entry name" value="ABC_transporter-like_ATP-bd"/>
</dbReference>
<feature type="transmembrane region" description="Helical" evidence="9">
    <location>
        <begin position="462"/>
        <end position="481"/>
    </location>
</feature>
<comment type="subcellular location">
    <subcellularLocation>
        <location evidence="1">Membrane</location>
        <topology evidence="1">Multi-pass membrane protein</topology>
    </subcellularLocation>
</comment>
<dbReference type="PANTHER" id="PTHR48042:SF11">
    <property type="entry name" value="ABC TRANSPORTER G FAMILY MEMBER 11"/>
    <property type="match status" value="1"/>
</dbReference>
<feature type="domain" description="ABC transporter" evidence="10">
    <location>
        <begin position="5"/>
        <end position="246"/>
    </location>
</feature>
<evidence type="ECO:0000256" key="7">
    <source>
        <dbReference type="ARBA" id="ARBA00022989"/>
    </source>
</evidence>
<name>A0A4P6XUN9_9ASCO</name>
<evidence type="ECO:0000313" key="11">
    <source>
        <dbReference type="EMBL" id="QBM89781.1"/>
    </source>
</evidence>
<dbReference type="InterPro" id="IPR013525">
    <property type="entry name" value="ABC2_TM"/>
</dbReference>
<keyword evidence="12" id="KW-1185">Reference proteome</keyword>
<evidence type="ECO:0000256" key="9">
    <source>
        <dbReference type="SAM" id="Phobius"/>
    </source>
</evidence>
<proteinExistence type="inferred from homology"/>
<dbReference type="Gene3D" id="3.40.50.300">
    <property type="entry name" value="P-loop containing nucleotide triphosphate hydrolases"/>
    <property type="match status" value="1"/>
</dbReference>
<protein>
    <submittedName>
        <fullName evidence="11">ABC-type multidrug transport system, ATPase component</fullName>
    </submittedName>
</protein>
<accession>A0A4P6XUN9</accession>
<dbReference type="Proteomes" id="UP000292447">
    <property type="component" value="Chromosome V"/>
</dbReference>
<feature type="transmembrane region" description="Helical" evidence="9">
    <location>
        <begin position="405"/>
        <end position="429"/>
    </location>
</feature>
<evidence type="ECO:0000256" key="5">
    <source>
        <dbReference type="ARBA" id="ARBA00022741"/>
    </source>
</evidence>
<evidence type="ECO:0000256" key="4">
    <source>
        <dbReference type="ARBA" id="ARBA00022692"/>
    </source>
</evidence>
<keyword evidence="6" id="KW-0067">ATP-binding</keyword>
<evidence type="ECO:0000256" key="6">
    <source>
        <dbReference type="ARBA" id="ARBA00022840"/>
    </source>
</evidence>
<evidence type="ECO:0000256" key="8">
    <source>
        <dbReference type="ARBA" id="ARBA00023136"/>
    </source>
</evidence>
<evidence type="ECO:0000256" key="1">
    <source>
        <dbReference type="ARBA" id="ARBA00004141"/>
    </source>
</evidence>
<dbReference type="AlphaFoldDB" id="A0A4P6XUN9"/>
<evidence type="ECO:0000256" key="3">
    <source>
        <dbReference type="ARBA" id="ARBA00022448"/>
    </source>
</evidence>
<feature type="transmembrane region" description="Helical" evidence="9">
    <location>
        <begin position="488"/>
        <end position="509"/>
    </location>
</feature>
<dbReference type="SMART" id="SM00382">
    <property type="entry name" value="AAA"/>
    <property type="match status" value="1"/>
</dbReference>
<evidence type="ECO:0000313" key="12">
    <source>
        <dbReference type="Proteomes" id="UP000292447"/>
    </source>
</evidence>
<keyword evidence="4 9" id="KW-0812">Transmembrane</keyword>
<dbReference type="Pfam" id="PF00005">
    <property type="entry name" value="ABC_tran"/>
    <property type="match status" value="1"/>
</dbReference>
<dbReference type="GO" id="GO:0140359">
    <property type="term" value="F:ABC-type transporter activity"/>
    <property type="evidence" value="ECO:0007669"/>
    <property type="project" value="InterPro"/>
</dbReference>
<dbReference type="Pfam" id="PF01061">
    <property type="entry name" value="ABC2_membrane"/>
    <property type="match status" value="1"/>
</dbReference>
<comment type="similarity">
    <text evidence="2">Belongs to the ABC transporter superfamily. ABCG family. Eye pigment precursor importer (TC 3.A.1.204) subfamily.</text>
</comment>
<dbReference type="STRING" id="2163413.A0A4P6XUN9"/>
<dbReference type="PROSITE" id="PS50893">
    <property type="entry name" value="ABC_TRANSPORTER_2"/>
    <property type="match status" value="1"/>
</dbReference>
<dbReference type="InterPro" id="IPR027417">
    <property type="entry name" value="P-loop_NTPase"/>
</dbReference>
<dbReference type="InterPro" id="IPR003593">
    <property type="entry name" value="AAA+_ATPase"/>
</dbReference>
<keyword evidence="3" id="KW-0813">Transport</keyword>
<dbReference type="PROSITE" id="PS00211">
    <property type="entry name" value="ABC_TRANSPORTER_1"/>
    <property type="match status" value="1"/>
</dbReference>
<dbReference type="EMBL" id="CP034460">
    <property type="protein sequence ID" value="QBM89781.1"/>
    <property type="molecule type" value="Genomic_DNA"/>
</dbReference>
<feature type="transmembrane region" description="Helical" evidence="9">
    <location>
        <begin position="331"/>
        <end position="352"/>
    </location>
</feature>
<dbReference type="GO" id="GO:0016887">
    <property type="term" value="F:ATP hydrolysis activity"/>
    <property type="evidence" value="ECO:0007669"/>
    <property type="project" value="InterPro"/>
</dbReference>
<keyword evidence="7 9" id="KW-1133">Transmembrane helix</keyword>
<dbReference type="InterPro" id="IPR052215">
    <property type="entry name" value="Plant_ABCG"/>
</dbReference>
<reference evidence="12" key="1">
    <citation type="submission" date="2019-03" db="EMBL/GenBank/DDBJ databases">
        <title>Snf2 controls pulcherriminic acid biosynthesis and connects pigmentation and antifungal activity of the yeast Metschnikowia pulcherrima.</title>
        <authorList>
            <person name="Gore-Lloyd D."/>
            <person name="Sumann I."/>
            <person name="Brachmann A.O."/>
            <person name="Schneeberger K."/>
            <person name="Ortiz-Merino R.A."/>
            <person name="Moreno-Beltran M."/>
            <person name="Schlaefli M."/>
            <person name="Kirner P."/>
            <person name="Santos Kron A."/>
            <person name="Wolfe K.H."/>
            <person name="Piel J."/>
            <person name="Ahrens C.H."/>
            <person name="Henk D."/>
            <person name="Freimoser F.M."/>
        </authorList>
    </citation>
    <scope>NUCLEOTIDE SEQUENCE [LARGE SCALE GENOMIC DNA]</scope>
    <source>
        <strain evidence="12">APC 1.2</strain>
    </source>
</reference>
<dbReference type="GO" id="GO:0016020">
    <property type="term" value="C:membrane"/>
    <property type="evidence" value="ECO:0007669"/>
    <property type="project" value="UniProtKB-SubCell"/>
</dbReference>
<feature type="transmembrane region" description="Helical" evidence="9">
    <location>
        <begin position="364"/>
        <end position="385"/>
    </location>
</feature>
<evidence type="ECO:0000256" key="2">
    <source>
        <dbReference type="ARBA" id="ARBA00005814"/>
    </source>
</evidence>